<feature type="region of interest" description="Disordered" evidence="1">
    <location>
        <begin position="378"/>
        <end position="445"/>
    </location>
</feature>
<protein>
    <submittedName>
        <fullName evidence="3">Uncharacterized protein</fullName>
    </submittedName>
</protein>
<feature type="compositionally biased region" description="Basic and acidic residues" evidence="1">
    <location>
        <begin position="115"/>
        <end position="135"/>
    </location>
</feature>
<organism evidence="3 4">
    <name type="scientific">Kutzneria chonburiensis</name>
    <dbReference type="NCBI Taxonomy" id="1483604"/>
    <lineage>
        <taxon>Bacteria</taxon>
        <taxon>Bacillati</taxon>
        <taxon>Actinomycetota</taxon>
        <taxon>Actinomycetes</taxon>
        <taxon>Pseudonocardiales</taxon>
        <taxon>Pseudonocardiaceae</taxon>
        <taxon>Kutzneria</taxon>
    </lineage>
</organism>
<reference evidence="3 4" key="1">
    <citation type="submission" date="2024-09" db="EMBL/GenBank/DDBJ databases">
        <authorList>
            <person name="Sun Q."/>
            <person name="Mori K."/>
        </authorList>
    </citation>
    <scope>NUCLEOTIDE SEQUENCE [LARGE SCALE GENOMIC DNA]</scope>
    <source>
        <strain evidence="3 4">TBRC 1432</strain>
    </source>
</reference>
<feature type="transmembrane region" description="Helical" evidence="2">
    <location>
        <begin position="295"/>
        <end position="314"/>
    </location>
</feature>
<evidence type="ECO:0000313" key="4">
    <source>
        <dbReference type="Proteomes" id="UP001589810"/>
    </source>
</evidence>
<keyword evidence="2" id="KW-1133">Transmembrane helix</keyword>
<keyword evidence="2" id="KW-0472">Membrane</keyword>
<feature type="region of interest" description="Disordered" evidence="1">
    <location>
        <begin position="115"/>
        <end position="165"/>
    </location>
</feature>
<comment type="caution">
    <text evidence="3">The sequence shown here is derived from an EMBL/GenBank/DDBJ whole genome shotgun (WGS) entry which is preliminary data.</text>
</comment>
<feature type="transmembrane region" description="Helical" evidence="2">
    <location>
        <begin position="241"/>
        <end position="259"/>
    </location>
</feature>
<feature type="compositionally biased region" description="Polar residues" evidence="1">
    <location>
        <begin position="388"/>
        <end position="403"/>
    </location>
</feature>
<evidence type="ECO:0000256" key="1">
    <source>
        <dbReference type="SAM" id="MobiDB-lite"/>
    </source>
</evidence>
<evidence type="ECO:0000313" key="3">
    <source>
        <dbReference type="EMBL" id="MFC0541922.1"/>
    </source>
</evidence>
<sequence>MRGRDRAEPDHLFLQINKNPLIEGLAPEPRAASAEVRERINALIRENAVDDGSRHVLDTTIDSWVDQWNVEVERERIQRESVLHQLESDAKTRAQNLDERAEAIRQEAAEFKKYEEELRTRQRRREPSRQAERGDNSTVSTPTTAQTSPDPPSDASDITRWQDDDPRGRFATRFSPMTEHGLAFVLLGILAFADAFGFWTTLDRLIQQDSQLVFAFVSALALGSVAAAHQIGKLARSRREGYGGSVVWMVVLSVLWLALGATISGIRATVGASTIRGTGSGPLATSAGSKASEGAIWVAALMLGVYLITGALAMTHAYRFGDPTTADERVARKRRLRLEAEAAELAAQARVEGARQEVAAENRKRASKLHDLEQELDEARRSGLRAEQAQQTAAAMGNPSATDSLLDPEGDTGNGRGDAATPPPPPASPKFAENPRSVGDSDLYC</sequence>
<evidence type="ECO:0000256" key="2">
    <source>
        <dbReference type="SAM" id="Phobius"/>
    </source>
</evidence>
<feature type="transmembrane region" description="Helical" evidence="2">
    <location>
        <begin position="211"/>
        <end position="229"/>
    </location>
</feature>
<name>A0ABV6MP44_9PSEU</name>
<keyword evidence="4" id="KW-1185">Reference proteome</keyword>
<keyword evidence="2" id="KW-0812">Transmembrane</keyword>
<accession>A0ABV6MP44</accession>
<gene>
    <name evidence="3" type="ORF">ACFFH7_10550</name>
</gene>
<dbReference type="EMBL" id="JBHLUD010000002">
    <property type="protein sequence ID" value="MFC0541922.1"/>
    <property type="molecule type" value="Genomic_DNA"/>
</dbReference>
<proteinExistence type="predicted"/>
<feature type="transmembrane region" description="Helical" evidence="2">
    <location>
        <begin position="181"/>
        <end position="199"/>
    </location>
</feature>
<dbReference type="Proteomes" id="UP001589810">
    <property type="component" value="Unassembled WGS sequence"/>
</dbReference>
<feature type="compositionally biased region" description="Polar residues" evidence="1">
    <location>
        <begin position="136"/>
        <end position="148"/>
    </location>
</feature>